<protein>
    <submittedName>
        <fullName evidence="3">NGG1p interacting factor 3</fullName>
    </submittedName>
</protein>
<keyword evidence="2" id="KW-0479">Metal-binding</keyword>
<sequence length="272" mass="29369">MSIPFVKTVCKAMENIAPLRLAEKWDNVGLLLESPSHKLQGINRVLLTIDLTPSVVEESITLKAPVIVSYHPPIFKPLQSLTLTNPLQSSLLRCAVEGISVFSPHTSLDSVWGGVNDWLAKGLGPGQISALVGEKLDTSGKSEGAEGRLVFLDEPVSVKELVDRVKRHLGLSQVQVAYPSAVLSDIRTVAICAGSGGSMLVGRDADVYFTGEMSHHEVLASVAAGKHVLLCGHTNTERRYLAVLAERLRKEIQAVDLEVIVSKQDAHPLTFV</sequence>
<organism evidence="3 4">
    <name type="scientific">Guyanagaster necrorhizus</name>
    <dbReference type="NCBI Taxonomy" id="856835"/>
    <lineage>
        <taxon>Eukaryota</taxon>
        <taxon>Fungi</taxon>
        <taxon>Dikarya</taxon>
        <taxon>Basidiomycota</taxon>
        <taxon>Agaricomycotina</taxon>
        <taxon>Agaricomycetes</taxon>
        <taxon>Agaricomycetidae</taxon>
        <taxon>Agaricales</taxon>
        <taxon>Marasmiineae</taxon>
        <taxon>Physalacriaceae</taxon>
        <taxon>Guyanagaster</taxon>
    </lineage>
</organism>
<feature type="binding site" evidence="2">
    <location>
        <position position="233"/>
    </location>
    <ligand>
        <name>a divalent metal cation</name>
        <dbReference type="ChEBI" id="CHEBI:60240"/>
        <label>1</label>
    </ligand>
</feature>
<evidence type="ECO:0000313" key="3">
    <source>
        <dbReference type="EMBL" id="KAG7441356.1"/>
    </source>
</evidence>
<dbReference type="GO" id="GO:0005739">
    <property type="term" value="C:mitochondrion"/>
    <property type="evidence" value="ECO:0007669"/>
    <property type="project" value="TreeGrafter"/>
</dbReference>
<dbReference type="RefSeq" id="XP_043034856.1">
    <property type="nucleotide sequence ID" value="XM_043181126.1"/>
</dbReference>
<evidence type="ECO:0000313" key="4">
    <source>
        <dbReference type="Proteomes" id="UP000812287"/>
    </source>
</evidence>
<feature type="binding site" evidence="2">
    <location>
        <position position="237"/>
    </location>
    <ligand>
        <name>a divalent metal cation</name>
        <dbReference type="ChEBI" id="CHEBI:60240"/>
        <label>1</label>
    </ligand>
</feature>
<proteinExistence type="inferred from homology"/>
<dbReference type="NCBIfam" id="TIGR00486">
    <property type="entry name" value="YbgI_SA1388"/>
    <property type="match status" value="1"/>
</dbReference>
<evidence type="ECO:0000256" key="2">
    <source>
        <dbReference type="PIRSR" id="PIRSR602678-1"/>
    </source>
</evidence>
<feature type="binding site" evidence="2">
    <location>
        <position position="109"/>
    </location>
    <ligand>
        <name>a divalent metal cation</name>
        <dbReference type="ChEBI" id="CHEBI:60240"/>
        <label>1</label>
    </ligand>
</feature>
<gene>
    <name evidence="3" type="ORF">BT62DRAFT_484807</name>
</gene>
<dbReference type="InterPro" id="IPR036069">
    <property type="entry name" value="DUF34/NIF3_sf"/>
</dbReference>
<dbReference type="GeneID" id="66103422"/>
<dbReference type="Pfam" id="PF01784">
    <property type="entry name" value="DUF34_NIF3"/>
    <property type="match status" value="1"/>
</dbReference>
<comment type="caution">
    <text evidence="3">The sequence shown here is derived from an EMBL/GenBank/DDBJ whole genome shotgun (WGS) entry which is preliminary data.</text>
</comment>
<evidence type="ECO:0000256" key="1">
    <source>
        <dbReference type="ARBA" id="ARBA00006964"/>
    </source>
</evidence>
<reference evidence="3" key="1">
    <citation type="submission" date="2020-11" db="EMBL/GenBank/DDBJ databases">
        <title>Adaptations for nitrogen fixation in a non-lichenized fungal sporocarp promotes dispersal by wood-feeding termites.</title>
        <authorList>
            <consortium name="DOE Joint Genome Institute"/>
            <person name="Koch R.A."/>
            <person name="Yoon G."/>
            <person name="Arayal U."/>
            <person name="Lail K."/>
            <person name="Amirebrahimi M."/>
            <person name="Labutti K."/>
            <person name="Lipzen A."/>
            <person name="Riley R."/>
            <person name="Barry K."/>
            <person name="Henrissat B."/>
            <person name="Grigoriev I.V."/>
            <person name="Herr J.R."/>
            <person name="Aime M.C."/>
        </authorList>
    </citation>
    <scope>NUCLEOTIDE SEQUENCE</scope>
    <source>
        <strain evidence="3">MCA 3950</strain>
    </source>
</reference>
<comment type="similarity">
    <text evidence="1">Belongs to the GTP cyclohydrolase I type 2/NIF3 family.</text>
</comment>
<dbReference type="FunFam" id="3.40.1390.30:FF:000001">
    <property type="entry name" value="GTP cyclohydrolase 1 type 2"/>
    <property type="match status" value="1"/>
</dbReference>
<dbReference type="PANTHER" id="PTHR13799:SF13">
    <property type="entry name" value="NIF3-LIKE PROTEIN 1"/>
    <property type="match status" value="1"/>
</dbReference>
<dbReference type="OrthoDB" id="3345469at2759"/>
<accession>A0A9P7VJX3</accession>
<dbReference type="GO" id="GO:0046872">
    <property type="term" value="F:metal ion binding"/>
    <property type="evidence" value="ECO:0007669"/>
    <property type="project" value="UniProtKB-KW"/>
</dbReference>
<dbReference type="PANTHER" id="PTHR13799">
    <property type="entry name" value="NGG1 INTERACTING FACTOR 3"/>
    <property type="match status" value="1"/>
</dbReference>
<feature type="binding site" evidence="2">
    <location>
        <position position="71"/>
    </location>
    <ligand>
        <name>a divalent metal cation</name>
        <dbReference type="ChEBI" id="CHEBI:60240"/>
        <label>1</label>
    </ligand>
</feature>
<dbReference type="SUPFAM" id="SSF102705">
    <property type="entry name" value="NIF3 (NGG1p interacting factor 3)-like"/>
    <property type="match status" value="1"/>
</dbReference>
<keyword evidence="4" id="KW-1185">Reference proteome</keyword>
<name>A0A9P7VJX3_9AGAR</name>
<dbReference type="InterPro" id="IPR002678">
    <property type="entry name" value="DUF34/NIF3"/>
</dbReference>
<dbReference type="Gene3D" id="3.40.1390.30">
    <property type="entry name" value="NIF3 (NGG1p interacting factor 3)-like"/>
    <property type="match status" value="1"/>
</dbReference>
<dbReference type="AlphaFoldDB" id="A0A9P7VJX3"/>
<dbReference type="Proteomes" id="UP000812287">
    <property type="component" value="Unassembled WGS sequence"/>
</dbReference>
<dbReference type="EMBL" id="MU250560">
    <property type="protein sequence ID" value="KAG7441356.1"/>
    <property type="molecule type" value="Genomic_DNA"/>
</dbReference>